<dbReference type="EMBL" id="JAAKDE010000008">
    <property type="protein sequence ID" value="MBA2132844.1"/>
    <property type="molecule type" value="Genomic_DNA"/>
</dbReference>
<dbReference type="Pfam" id="PF08864">
    <property type="entry name" value="UPF0302"/>
    <property type="match status" value="1"/>
</dbReference>
<dbReference type="PIRSF" id="PIRSF007165">
    <property type="entry name" value="UCP007165"/>
    <property type="match status" value="1"/>
</dbReference>
<gene>
    <name evidence="2" type="ORF">G5B42_04700</name>
</gene>
<accession>A0A8J6LLV7</accession>
<feature type="domain" description="IDEAL" evidence="1">
    <location>
        <begin position="141"/>
        <end position="177"/>
    </location>
</feature>
<evidence type="ECO:0000259" key="1">
    <source>
        <dbReference type="SMART" id="SM00914"/>
    </source>
</evidence>
<keyword evidence="3" id="KW-1185">Reference proteome</keyword>
<dbReference type="Pfam" id="PF08858">
    <property type="entry name" value="IDEAL"/>
    <property type="match status" value="1"/>
</dbReference>
<organism evidence="2 3">
    <name type="scientific">Capillibacterium thermochitinicola</name>
    <dbReference type="NCBI Taxonomy" id="2699427"/>
    <lineage>
        <taxon>Bacteria</taxon>
        <taxon>Bacillati</taxon>
        <taxon>Bacillota</taxon>
        <taxon>Capillibacterium</taxon>
    </lineage>
</organism>
<dbReference type="SMART" id="SM00914">
    <property type="entry name" value="IDEAL"/>
    <property type="match status" value="1"/>
</dbReference>
<dbReference type="Proteomes" id="UP000657177">
    <property type="component" value="Unassembled WGS sequence"/>
</dbReference>
<dbReference type="InterPro" id="IPR027393">
    <property type="entry name" value="Virus_scaffolding_prot_C"/>
</dbReference>
<dbReference type="Gene3D" id="3.40.1530.30">
    <property type="entry name" value="Uncharacterised family UPF0302, N-terminal domain"/>
    <property type="match status" value="1"/>
</dbReference>
<dbReference type="AlphaFoldDB" id="A0A8J6LLV7"/>
<dbReference type="InterPro" id="IPR011188">
    <property type="entry name" value="UPF0302"/>
</dbReference>
<protein>
    <submittedName>
        <fullName evidence="2">YpiB family protein</fullName>
    </submittedName>
</protein>
<dbReference type="Gene3D" id="4.10.810.10">
    <property type="entry name" value="Virus Scaffolding Protein, Chain A"/>
    <property type="match status" value="1"/>
</dbReference>
<reference evidence="2" key="1">
    <citation type="submission" date="2020-06" db="EMBL/GenBank/DDBJ databases">
        <title>Novel chitinolytic bacterium.</title>
        <authorList>
            <person name="Ungkulpasvich U."/>
            <person name="Kosugi A."/>
            <person name="Uke A."/>
        </authorList>
    </citation>
    <scope>NUCLEOTIDE SEQUENCE</scope>
    <source>
        <strain evidence="2">UUS1-1</strain>
    </source>
</reference>
<dbReference type="InterPro" id="IPR038091">
    <property type="entry name" value="UPF0302_N_sf"/>
</dbReference>
<dbReference type="InterPro" id="IPR014963">
    <property type="entry name" value="UPF0302_N"/>
</dbReference>
<proteinExistence type="predicted"/>
<comment type="caution">
    <text evidence="2">The sequence shown here is derived from an EMBL/GenBank/DDBJ whole genome shotgun (WGS) entry which is preliminary data.</text>
</comment>
<evidence type="ECO:0000313" key="2">
    <source>
        <dbReference type="EMBL" id="MBA2132844.1"/>
    </source>
</evidence>
<dbReference type="InterPro" id="IPR014957">
    <property type="entry name" value="IDEAL_dom"/>
</dbReference>
<dbReference type="RefSeq" id="WP_181339295.1">
    <property type="nucleotide sequence ID" value="NZ_JAAKDE010000008.1"/>
</dbReference>
<name>A0A8J6LLV7_9FIRM</name>
<evidence type="ECO:0000313" key="3">
    <source>
        <dbReference type="Proteomes" id="UP000657177"/>
    </source>
</evidence>
<sequence length="180" mass="20672">MKQPLVSPLAKKAFIQWFLTNCEFRGEAPRRILLALLKEESTLKRIKIVRHGSILRPLLVVSSLGTGMPPAVLLTYNLVLTDPDDVLEYLSSTGNDCFYLTFYFPERDRCLSFRDVLEELPLPVEPEKVDSLQMDLELKLVLIEAENEEQRTKLLAQIDEALAKKEKKTFLRLARLLKSL</sequence>